<dbReference type="PANTHER" id="PTHR44329">
    <property type="entry name" value="SERINE/THREONINE-PROTEIN KINASE TNNI3K-RELATED"/>
    <property type="match status" value="1"/>
</dbReference>
<evidence type="ECO:0000259" key="6">
    <source>
        <dbReference type="PROSITE" id="PS50011"/>
    </source>
</evidence>
<dbReference type="PROSITE" id="PS50011">
    <property type="entry name" value="PROTEIN_KINASE_DOM"/>
    <property type="match status" value="1"/>
</dbReference>
<dbReference type="InterPro" id="IPR000719">
    <property type="entry name" value="Prot_kinase_dom"/>
</dbReference>
<organism evidence="7 8">
    <name type="scientific">Eruca vesicaria subsp. sativa</name>
    <name type="common">Garden rocket</name>
    <name type="synonym">Eruca sativa</name>
    <dbReference type="NCBI Taxonomy" id="29727"/>
    <lineage>
        <taxon>Eukaryota</taxon>
        <taxon>Viridiplantae</taxon>
        <taxon>Streptophyta</taxon>
        <taxon>Embryophyta</taxon>
        <taxon>Tracheophyta</taxon>
        <taxon>Spermatophyta</taxon>
        <taxon>Magnoliopsida</taxon>
        <taxon>eudicotyledons</taxon>
        <taxon>Gunneridae</taxon>
        <taxon>Pentapetalae</taxon>
        <taxon>rosids</taxon>
        <taxon>malvids</taxon>
        <taxon>Brassicales</taxon>
        <taxon>Brassicaceae</taxon>
        <taxon>Brassiceae</taxon>
        <taxon>Eruca</taxon>
    </lineage>
</organism>
<proteinExistence type="predicted"/>
<name>A0ABC8M4N3_ERUVS</name>
<dbReference type="Proteomes" id="UP001642260">
    <property type="component" value="Unassembled WGS sequence"/>
</dbReference>
<keyword evidence="8" id="KW-1185">Reference proteome</keyword>
<dbReference type="InterPro" id="IPR051681">
    <property type="entry name" value="Ser/Thr_Kinases-Pseudokinases"/>
</dbReference>
<dbReference type="FunFam" id="3.30.200.20:FF:000180">
    <property type="entry name" value="serine/threonine-protein kinase STY46-like"/>
    <property type="match status" value="1"/>
</dbReference>
<evidence type="ECO:0000256" key="1">
    <source>
        <dbReference type="ARBA" id="ARBA00022679"/>
    </source>
</evidence>
<evidence type="ECO:0000313" key="8">
    <source>
        <dbReference type="Proteomes" id="UP001642260"/>
    </source>
</evidence>
<sequence length="186" mass="21168">MTITDVREGEESEIEAPLLDPESYSKPRRIALFVEPSPFASPSSFSSQGLKDVVELLLDKEAEVDPKDPWGSTMKKLDDKVLSDDDKVLSDDDQVRKFHDELALLQRLRHPNIVQFLGAVTQSNPMMIVTEYLPRGDLRELLKRKGQLKPATAVRYALDIASIMKFLVKELQRLFTEHLMNMKASK</sequence>
<evidence type="ECO:0000256" key="4">
    <source>
        <dbReference type="ARBA" id="ARBA00022840"/>
    </source>
</evidence>
<reference evidence="7 8" key="1">
    <citation type="submission" date="2022-03" db="EMBL/GenBank/DDBJ databases">
        <authorList>
            <person name="Macdonald S."/>
            <person name="Ahmed S."/>
            <person name="Newling K."/>
        </authorList>
    </citation>
    <scope>NUCLEOTIDE SEQUENCE [LARGE SCALE GENOMIC DNA]</scope>
</reference>
<feature type="domain" description="Protein kinase" evidence="6">
    <location>
        <begin position="40"/>
        <end position="186"/>
    </location>
</feature>
<dbReference type="InterPro" id="IPR011009">
    <property type="entry name" value="Kinase-like_dom_sf"/>
</dbReference>
<dbReference type="GO" id="GO:0004672">
    <property type="term" value="F:protein kinase activity"/>
    <property type="evidence" value="ECO:0007669"/>
    <property type="project" value="UniProtKB-ARBA"/>
</dbReference>
<dbReference type="Gene3D" id="1.10.510.10">
    <property type="entry name" value="Transferase(Phosphotransferase) domain 1"/>
    <property type="match status" value="1"/>
</dbReference>
<evidence type="ECO:0000256" key="5">
    <source>
        <dbReference type="SAM" id="MobiDB-lite"/>
    </source>
</evidence>
<feature type="region of interest" description="Disordered" evidence="5">
    <location>
        <begin position="1"/>
        <end position="21"/>
    </location>
</feature>
<keyword evidence="2" id="KW-0547">Nucleotide-binding</keyword>
<evidence type="ECO:0000256" key="2">
    <source>
        <dbReference type="ARBA" id="ARBA00022741"/>
    </source>
</evidence>
<dbReference type="Pfam" id="PF07714">
    <property type="entry name" value="PK_Tyr_Ser-Thr"/>
    <property type="match status" value="1"/>
</dbReference>
<evidence type="ECO:0000256" key="3">
    <source>
        <dbReference type="ARBA" id="ARBA00022777"/>
    </source>
</evidence>
<dbReference type="EMBL" id="CAKOAT010936265">
    <property type="protein sequence ID" value="CAH8391220.1"/>
    <property type="molecule type" value="Genomic_DNA"/>
</dbReference>
<accession>A0ABC8M4N3</accession>
<keyword evidence="3" id="KW-0418">Kinase</keyword>
<dbReference type="InterPro" id="IPR001245">
    <property type="entry name" value="Ser-Thr/Tyr_kinase_cat_dom"/>
</dbReference>
<keyword evidence="1" id="KW-0808">Transferase</keyword>
<dbReference type="GO" id="GO:0005524">
    <property type="term" value="F:ATP binding"/>
    <property type="evidence" value="ECO:0007669"/>
    <property type="project" value="UniProtKB-KW"/>
</dbReference>
<dbReference type="SUPFAM" id="SSF56112">
    <property type="entry name" value="Protein kinase-like (PK-like)"/>
    <property type="match status" value="1"/>
</dbReference>
<dbReference type="PANTHER" id="PTHR44329:SF140">
    <property type="entry name" value="INACTIVE PROTEIN TYROSINE KINASE PTKL"/>
    <property type="match status" value="1"/>
</dbReference>
<comment type="caution">
    <text evidence="7">The sequence shown here is derived from an EMBL/GenBank/DDBJ whole genome shotgun (WGS) entry which is preliminary data.</text>
</comment>
<gene>
    <name evidence="7" type="ORF">ERUC_LOCUS43703</name>
</gene>
<protein>
    <recommendedName>
        <fullName evidence="6">Protein kinase domain-containing protein</fullName>
    </recommendedName>
</protein>
<keyword evidence="4" id="KW-0067">ATP-binding</keyword>
<dbReference type="AlphaFoldDB" id="A0ABC8M4N3"/>
<evidence type="ECO:0000313" key="7">
    <source>
        <dbReference type="EMBL" id="CAH8391220.1"/>
    </source>
</evidence>